<evidence type="ECO:0000259" key="1">
    <source>
        <dbReference type="Pfam" id="PF19905"/>
    </source>
</evidence>
<protein>
    <recommendedName>
        <fullName evidence="1">DUF6378 domain-containing protein</fullName>
    </recommendedName>
</protein>
<comment type="caution">
    <text evidence="2">The sequence shown here is derived from an EMBL/GenBank/DDBJ whole genome shotgun (WGS) entry which is preliminary data.</text>
</comment>
<feature type="domain" description="DUF6378" evidence="1">
    <location>
        <begin position="33"/>
        <end position="121"/>
    </location>
</feature>
<sequence>DQKMSFADKARTPLNSEFDARTGYKQSKSIRLEILDEAYKATGEDRNSTYGDPYANLDCQARMVRAYMHGRCGKDINPYTITAHDIAIINVLIKVGRIATGKYHRDNYVDGSAYMAIAGECYREEEGLEALVSEHIRPVRFKEEDK</sequence>
<proteinExistence type="predicted"/>
<dbReference type="EMBL" id="LAZR01027945">
    <property type="protein sequence ID" value="KKL64110.1"/>
    <property type="molecule type" value="Genomic_DNA"/>
</dbReference>
<name>A0A0F9G3G0_9ZZZZ</name>
<organism evidence="2">
    <name type="scientific">marine sediment metagenome</name>
    <dbReference type="NCBI Taxonomy" id="412755"/>
    <lineage>
        <taxon>unclassified sequences</taxon>
        <taxon>metagenomes</taxon>
        <taxon>ecological metagenomes</taxon>
    </lineage>
</organism>
<evidence type="ECO:0000313" key="2">
    <source>
        <dbReference type="EMBL" id="KKL64110.1"/>
    </source>
</evidence>
<gene>
    <name evidence="2" type="ORF">LCGC14_2168330</name>
</gene>
<dbReference type="Pfam" id="PF19905">
    <property type="entry name" value="DUF6378"/>
    <property type="match status" value="1"/>
</dbReference>
<reference evidence="2" key="1">
    <citation type="journal article" date="2015" name="Nature">
        <title>Complex archaea that bridge the gap between prokaryotes and eukaryotes.</title>
        <authorList>
            <person name="Spang A."/>
            <person name="Saw J.H."/>
            <person name="Jorgensen S.L."/>
            <person name="Zaremba-Niedzwiedzka K."/>
            <person name="Martijn J."/>
            <person name="Lind A.E."/>
            <person name="van Eijk R."/>
            <person name="Schleper C."/>
            <person name="Guy L."/>
            <person name="Ettema T.J."/>
        </authorList>
    </citation>
    <scope>NUCLEOTIDE SEQUENCE</scope>
</reference>
<dbReference type="AlphaFoldDB" id="A0A0F9G3G0"/>
<accession>A0A0F9G3G0</accession>
<feature type="non-terminal residue" evidence="2">
    <location>
        <position position="1"/>
    </location>
</feature>
<dbReference type="InterPro" id="IPR045958">
    <property type="entry name" value="DUF6378"/>
</dbReference>